<sequence>MSSSDYVSGGVGALIQPNLYKEEMVGDGWKVRFCNSLSSTSIDFRLSNLIRPDFFSASTSEVVPIARLSAGCIILKKITSAISQMTYARRFSLSSFEFDSADLFSSSTSEVVPLARLSAGCIILKKITSAIPHK</sequence>
<evidence type="ECO:0000313" key="1">
    <source>
        <dbReference type="Proteomes" id="UP000036681"/>
    </source>
</evidence>
<accession>A0A0M3I7J4</accession>
<name>A0A0M3I7J4_ASCLU</name>
<proteinExistence type="predicted"/>
<keyword evidence="1" id="KW-1185">Reference proteome</keyword>
<dbReference type="AlphaFoldDB" id="A0A0M3I7J4"/>
<reference evidence="2" key="1">
    <citation type="submission" date="2017-02" db="UniProtKB">
        <authorList>
            <consortium name="WormBaseParasite"/>
        </authorList>
    </citation>
    <scope>IDENTIFICATION</scope>
</reference>
<protein>
    <submittedName>
        <fullName evidence="2">Ovule protein</fullName>
    </submittedName>
</protein>
<evidence type="ECO:0000313" key="2">
    <source>
        <dbReference type="WBParaSite" id="ALUE_0001316401-mRNA-1"/>
    </source>
</evidence>
<dbReference type="Proteomes" id="UP000036681">
    <property type="component" value="Unplaced"/>
</dbReference>
<organism evidence="1 2">
    <name type="scientific">Ascaris lumbricoides</name>
    <name type="common">Giant roundworm</name>
    <dbReference type="NCBI Taxonomy" id="6252"/>
    <lineage>
        <taxon>Eukaryota</taxon>
        <taxon>Metazoa</taxon>
        <taxon>Ecdysozoa</taxon>
        <taxon>Nematoda</taxon>
        <taxon>Chromadorea</taxon>
        <taxon>Rhabditida</taxon>
        <taxon>Spirurina</taxon>
        <taxon>Ascaridomorpha</taxon>
        <taxon>Ascaridoidea</taxon>
        <taxon>Ascarididae</taxon>
        <taxon>Ascaris</taxon>
    </lineage>
</organism>
<dbReference type="WBParaSite" id="ALUE_0001316401-mRNA-1">
    <property type="protein sequence ID" value="ALUE_0001316401-mRNA-1"/>
    <property type="gene ID" value="ALUE_0001316401"/>
</dbReference>